<keyword evidence="1" id="KW-1133">Transmembrane helix</keyword>
<dbReference type="RefSeq" id="WP_054206132.1">
    <property type="nucleotide sequence ID" value="NZ_LHPH01000022.1"/>
</dbReference>
<evidence type="ECO:0000313" key="4">
    <source>
        <dbReference type="Proteomes" id="UP000037848"/>
    </source>
</evidence>
<feature type="domain" description="HTH cro/C1-type" evidence="2">
    <location>
        <begin position="8"/>
        <end position="51"/>
    </location>
</feature>
<keyword evidence="1" id="KW-0472">Membrane</keyword>
<dbReference type="SUPFAM" id="SSF47413">
    <property type="entry name" value="lambda repressor-like DNA-binding domains"/>
    <property type="match status" value="1"/>
</dbReference>
<dbReference type="InterPro" id="IPR001387">
    <property type="entry name" value="Cro/C1-type_HTH"/>
</dbReference>
<dbReference type="EMBL" id="LHPH01000022">
    <property type="protein sequence ID" value="KPH60033.1"/>
    <property type="molecule type" value="Genomic_DNA"/>
</dbReference>
<feature type="transmembrane region" description="Helical" evidence="1">
    <location>
        <begin position="79"/>
        <end position="100"/>
    </location>
</feature>
<dbReference type="InterPro" id="IPR010982">
    <property type="entry name" value="Lambda_DNA-bd_dom_sf"/>
</dbReference>
<dbReference type="AlphaFoldDB" id="A0A0N1EF15"/>
<dbReference type="CDD" id="cd00093">
    <property type="entry name" value="HTH_XRE"/>
    <property type="match status" value="1"/>
</dbReference>
<evidence type="ECO:0000313" key="3">
    <source>
        <dbReference type="EMBL" id="KPH60033.1"/>
    </source>
</evidence>
<dbReference type="PROSITE" id="PS50943">
    <property type="entry name" value="HTH_CROC1"/>
    <property type="match status" value="1"/>
</dbReference>
<dbReference type="SMART" id="SM00530">
    <property type="entry name" value="HTH_XRE"/>
    <property type="match status" value="1"/>
</dbReference>
<dbReference type="GO" id="GO:0003677">
    <property type="term" value="F:DNA binding"/>
    <property type="evidence" value="ECO:0007669"/>
    <property type="project" value="InterPro"/>
</dbReference>
<organism evidence="3 4">
    <name type="scientific">Pseudoalteromonas porphyrae</name>
    <dbReference type="NCBI Taxonomy" id="187330"/>
    <lineage>
        <taxon>Bacteria</taxon>
        <taxon>Pseudomonadati</taxon>
        <taxon>Pseudomonadota</taxon>
        <taxon>Gammaproteobacteria</taxon>
        <taxon>Alteromonadales</taxon>
        <taxon>Pseudoalteromonadaceae</taxon>
        <taxon>Pseudoalteromonas</taxon>
    </lineage>
</organism>
<dbReference type="PATRIC" id="fig|187330.3.peg.1996"/>
<comment type="caution">
    <text evidence="3">The sequence shown here is derived from an EMBL/GenBank/DDBJ whole genome shotgun (WGS) entry which is preliminary data.</text>
</comment>
<gene>
    <name evidence="3" type="ORF">ADS77_16765</name>
</gene>
<protein>
    <submittedName>
        <fullName evidence="3">XRE family transcriptional regulator</fullName>
    </submittedName>
</protein>
<sequence length="178" mass="20622">MQSLGIELKRLRTNKKWTQAFAAREIGIQQSYLSKLENGQFIPSPEVIEKLKLCYDEVCFNNYLPTTPSTNVPLKKLPILSFVLFIIGLIVWLCATYEIFYSETYFTYQAKQGEFLAFNVSQQYQGERFIEGDVTYQIVGERQVSRIENRFLIVGSVVCILLSIVAGVFSQRYKFRKL</sequence>
<evidence type="ECO:0000256" key="1">
    <source>
        <dbReference type="SAM" id="Phobius"/>
    </source>
</evidence>
<dbReference type="Proteomes" id="UP000037848">
    <property type="component" value="Unassembled WGS sequence"/>
</dbReference>
<dbReference type="Pfam" id="PF01381">
    <property type="entry name" value="HTH_3"/>
    <property type="match status" value="1"/>
</dbReference>
<name>A0A0N1EF15_9GAMM</name>
<feature type="transmembrane region" description="Helical" evidence="1">
    <location>
        <begin position="151"/>
        <end position="169"/>
    </location>
</feature>
<reference evidence="3 4" key="1">
    <citation type="submission" date="2015-08" db="EMBL/GenBank/DDBJ databases">
        <title>Draft Genome Sequence of Pseudoalteromonas porphyrae UCD-SED14.</title>
        <authorList>
            <person name="Coil D.A."/>
            <person name="Jospin G."/>
            <person name="Lee R.D."/>
            <person name="Eisen J.A."/>
        </authorList>
    </citation>
    <scope>NUCLEOTIDE SEQUENCE [LARGE SCALE GENOMIC DNA]</scope>
    <source>
        <strain evidence="3 4">UCD-SED14</strain>
    </source>
</reference>
<accession>A0A0N1EF15</accession>
<evidence type="ECO:0000259" key="2">
    <source>
        <dbReference type="PROSITE" id="PS50943"/>
    </source>
</evidence>
<keyword evidence="1" id="KW-0812">Transmembrane</keyword>
<dbReference type="OrthoDB" id="6193561at2"/>
<keyword evidence="4" id="KW-1185">Reference proteome</keyword>
<dbReference type="Gene3D" id="1.10.260.40">
    <property type="entry name" value="lambda repressor-like DNA-binding domains"/>
    <property type="match status" value="1"/>
</dbReference>
<dbReference type="STRING" id="187330.AMS58_16510"/>
<proteinExistence type="predicted"/>